<feature type="transmembrane region" description="Helical" evidence="1">
    <location>
        <begin position="39"/>
        <end position="56"/>
    </location>
</feature>
<keyword evidence="1" id="KW-1133">Transmembrane helix</keyword>
<evidence type="ECO:0000313" key="2">
    <source>
        <dbReference type="EMBL" id="KAE8372547.1"/>
    </source>
</evidence>
<protein>
    <submittedName>
        <fullName evidence="2">Uncharacterized protein</fullName>
    </submittedName>
</protein>
<dbReference type="Proteomes" id="UP000326198">
    <property type="component" value="Unassembled WGS sequence"/>
</dbReference>
<proteinExistence type="predicted"/>
<evidence type="ECO:0000313" key="3">
    <source>
        <dbReference type="Proteomes" id="UP000326198"/>
    </source>
</evidence>
<reference evidence="2 3" key="1">
    <citation type="submission" date="2019-04" db="EMBL/GenBank/DDBJ databases">
        <title>Friends and foes A comparative genomics studyof 23 Aspergillus species from section Flavi.</title>
        <authorList>
            <consortium name="DOE Joint Genome Institute"/>
            <person name="Kjaerbolling I."/>
            <person name="Vesth T."/>
            <person name="Frisvad J.C."/>
            <person name="Nybo J.L."/>
            <person name="Theobald S."/>
            <person name="Kildgaard S."/>
            <person name="Isbrandt T."/>
            <person name="Kuo A."/>
            <person name="Sato A."/>
            <person name="Lyhne E.K."/>
            <person name="Kogle M.E."/>
            <person name="Wiebenga A."/>
            <person name="Kun R.S."/>
            <person name="Lubbers R.J."/>
            <person name="Makela M.R."/>
            <person name="Barry K."/>
            <person name="Chovatia M."/>
            <person name="Clum A."/>
            <person name="Daum C."/>
            <person name="Haridas S."/>
            <person name="He G."/>
            <person name="LaButti K."/>
            <person name="Lipzen A."/>
            <person name="Mondo S."/>
            <person name="Riley R."/>
            <person name="Salamov A."/>
            <person name="Simmons B.A."/>
            <person name="Magnuson J.K."/>
            <person name="Henrissat B."/>
            <person name="Mortensen U.H."/>
            <person name="Larsen T.O."/>
            <person name="Devries R.P."/>
            <person name="Grigoriev I.V."/>
            <person name="Machida M."/>
            <person name="Baker S.E."/>
            <person name="Andersen M.R."/>
        </authorList>
    </citation>
    <scope>NUCLEOTIDE SEQUENCE [LARGE SCALE GENOMIC DNA]</scope>
    <source>
        <strain evidence="2 3">IBT 29228</strain>
    </source>
</reference>
<organism evidence="2 3">
    <name type="scientific">Aspergillus bertholletiae</name>
    <dbReference type="NCBI Taxonomy" id="1226010"/>
    <lineage>
        <taxon>Eukaryota</taxon>
        <taxon>Fungi</taxon>
        <taxon>Dikarya</taxon>
        <taxon>Ascomycota</taxon>
        <taxon>Pezizomycotina</taxon>
        <taxon>Eurotiomycetes</taxon>
        <taxon>Eurotiomycetidae</taxon>
        <taxon>Eurotiales</taxon>
        <taxon>Aspergillaceae</taxon>
        <taxon>Aspergillus</taxon>
        <taxon>Aspergillus subgen. Circumdati</taxon>
    </lineage>
</organism>
<name>A0A5N7ARR8_9EURO</name>
<sequence>MLCMGKAISWLSSYQGWFVFSSQSISNAWMKLGYVSSPLGLYPPGLIYLCVLALFISQ</sequence>
<accession>A0A5N7ARR8</accession>
<keyword evidence="1" id="KW-0472">Membrane</keyword>
<keyword evidence="1" id="KW-0812">Transmembrane</keyword>
<gene>
    <name evidence="2" type="ORF">BDV26DRAFT_273970</name>
</gene>
<dbReference type="AlphaFoldDB" id="A0A5N7ARR8"/>
<dbReference type="EMBL" id="ML736353">
    <property type="protein sequence ID" value="KAE8372547.1"/>
    <property type="molecule type" value="Genomic_DNA"/>
</dbReference>
<evidence type="ECO:0000256" key="1">
    <source>
        <dbReference type="SAM" id="Phobius"/>
    </source>
</evidence>
<keyword evidence="3" id="KW-1185">Reference proteome</keyword>